<evidence type="ECO:0000256" key="6">
    <source>
        <dbReference type="PIRSR" id="PIRSR606710-2"/>
    </source>
</evidence>
<evidence type="ECO:0000256" key="3">
    <source>
        <dbReference type="ARBA" id="ARBA00022801"/>
    </source>
</evidence>
<reference evidence="9" key="2">
    <citation type="journal article" date="2021" name="PeerJ">
        <title>Extensive microbial diversity within the chicken gut microbiome revealed by metagenomics and culture.</title>
        <authorList>
            <person name="Gilroy R."/>
            <person name="Ravi A."/>
            <person name="Getino M."/>
            <person name="Pursley I."/>
            <person name="Horton D.L."/>
            <person name="Alikhan N.F."/>
            <person name="Baker D."/>
            <person name="Gharbi K."/>
            <person name="Hall N."/>
            <person name="Watson M."/>
            <person name="Adriaenssens E.M."/>
            <person name="Foster-Nyarko E."/>
            <person name="Jarju S."/>
            <person name="Secka A."/>
            <person name="Antonio M."/>
            <person name="Oren A."/>
            <person name="Chaudhuri R.R."/>
            <person name="La Ragione R."/>
            <person name="Hildebrand F."/>
            <person name="Pallen M.J."/>
        </authorList>
    </citation>
    <scope>NUCLEOTIDE SEQUENCE</scope>
    <source>
        <strain evidence="9">ChiHjej12B11-7776</strain>
    </source>
</reference>
<feature type="non-terminal residue" evidence="9">
    <location>
        <position position="524"/>
    </location>
</feature>
<keyword evidence="3 7" id="KW-0378">Hydrolase</keyword>
<evidence type="ECO:0000256" key="2">
    <source>
        <dbReference type="ARBA" id="ARBA00009865"/>
    </source>
</evidence>
<dbReference type="InterPro" id="IPR050727">
    <property type="entry name" value="GH43_arabinanases"/>
</dbReference>
<organism evidence="9 10">
    <name type="scientific">Candidatus Fimimonas merdipullorum</name>
    <dbReference type="NCBI Taxonomy" id="2840822"/>
    <lineage>
        <taxon>Bacteria</taxon>
        <taxon>Pseudomonadati</taxon>
        <taxon>Myxococcota</taxon>
        <taxon>Myxococcia</taxon>
        <taxon>Myxococcales</taxon>
        <taxon>Cystobacterineae</taxon>
        <taxon>Myxococcaceae</taxon>
        <taxon>Myxococcaceae incertae sedis</taxon>
        <taxon>Candidatus Fimimonas</taxon>
    </lineage>
</organism>
<keyword evidence="8" id="KW-0732">Signal</keyword>
<accession>A0A9D1MXS4</accession>
<evidence type="ECO:0000313" key="10">
    <source>
        <dbReference type="Proteomes" id="UP000886852"/>
    </source>
</evidence>
<dbReference type="GO" id="GO:0005975">
    <property type="term" value="P:carbohydrate metabolic process"/>
    <property type="evidence" value="ECO:0007669"/>
    <property type="project" value="InterPro"/>
</dbReference>
<evidence type="ECO:0000256" key="1">
    <source>
        <dbReference type="ARBA" id="ARBA00004834"/>
    </source>
</evidence>
<sequence length="524" mass="59154">MFKKFLSMTLAIVLTLSFVAVLAACQPEVVEATGEFSYEDYDTVDNENYNKNLYYLNELKFQIADPSVIYVDHGEEEGYFYAYGTSDIIECHGIQTWRSRDLTNWEYRGVAFQPDYSETWAQNDYWAPEVLYDEDTGLYYMFYSAKNYKQGGRFYLGVAYSLNPYGPFECPSNMENADGEPLTLGEPVYDFSTNLPNREGITNHTIDIHPFIDPVSGDKYLYFSAYQHWGGRAYQEIYGCKMKDWFTPDYSTLKQLTSIYNTTVGDFSQEMAAGNTHFGDIDEGGGSYATVNEAPFMYYKDGVYYLTFSVYAYTSPLYQVRQAISDSPLGDYTKIQPEDGGTILLTDLDWGNITSAGHHCFIRCGDELMIAYHTFLNRMDITGGRALAVDRISFVENDEGQVLMHGNGPTYSYQPIPGAASGYYNVAPDATVTADSTAADSDVKYLTDGTLKVRDSDLVKEYATAENTGEAKFAKINLKFDNYVNARSILVYNSVDYNSSFVEVAYIRMKYKATNGDAWVTVQG</sequence>
<feature type="active site" description="Proton donor" evidence="5">
    <location>
        <position position="293"/>
    </location>
</feature>
<comment type="pathway">
    <text evidence="1">Glycan metabolism; L-arabinan degradation.</text>
</comment>
<evidence type="ECO:0000256" key="5">
    <source>
        <dbReference type="PIRSR" id="PIRSR606710-1"/>
    </source>
</evidence>
<dbReference type="GO" id="GO:0004553">
    <property type="term" value="F:hydrolase activity, hydrolyzing O-glycosyl compounds"/>
    <property type="evidence" value="ECO:0007669"/>
    <property type="project" value="InterPro"/>
</dbReference>
<dbReference type="Gene3D" id="2.115.10.20">
    <property type="entry name" value="Glycosyl hydrolase domain, family 43"/>
    <property type="match status" value="1"/>
</dbReference>
<keyword evidence="4 7" id="KW-0326">Glycosidase</keyword>
<feature type="signal peptide" evidence="8">
    <location>
        <begin position="1"/>
        <end position="23"/>
    </location>
</feature>
<evidence type="ECO:0000256" key="4">
    <source>
        <dbReference type="ARBA" id="ARBA00023295"/>
    </source>
</evidence>
<dbReference type="PROSITE" id="PS51257">
    <property type="entry name" value="PROKAR_LIPOPROTEIN"/>
    <property type="match status" value="1"/>
</dbReference>
<evidence type="ECO:0000256" key="8">
    <source>
        <dbReference type="SAM" id="SignalP"/>
    </source>
</evidence>
<gene>
    <name evidence="9" type="ORF">IAC72_05400</name>
</gene>
<name>A0A9D1MXS4_9BACT</name>
<feature type="site" description="Important for catalytic activity, responsible for pKa modulation of the active site Glu and correct orientation of both the proton donor and substrate" evidence="6">
    <location>
        <position position="207"/>
    </location>
</feature>
<comment type="similarity">
    <text evidence="2 7">Belongs to the glycosyl hydrolase 43 family.</text>
</comment>
<dbReference type="InterPro" id="IPR023296">
    <property type="entry name" value="Glyco_hydro_beta-prop_sf"/>
</dbReference>
<proteinExistence type="inferred from homology"/>
<dbReference type="Proteomes" id="UP000886852">
    <property type="component" value="Unassembled WGS sequence"/>
</dbReference>
<reference evidence="9" key="1">
    <citation type="submission" date="2020-10" db="EMBL/GenBank/DDBJ databases">
        <authorList>
            <person name="Gilroy R."/>
        </authorList>
    </citation>
    <scope>NUCLEOTIDE SEQUENCE</scope>
    <source>
        <strain evidence="9">ChiHjej12B11-7776</strain>
    </source>
</reference>
<feature type="chain" id="PRO_5039564929" evidence="8">
    <location>
        <begin position="24"/>
        <end position="524"/>
    </location>
</feature>
<dbReference type="InterPro" id="IPR006710">
    <property type="entry name" value="Glyco_hydro_43"/>
</dbReference>
<feature type="active site" description="Proton acceptor" evidence="5">
    <location>
        <position position="65"/>
    </location>
</feature>
<evidence type="ECO:0000313" key="9">
    <source>
        <dbReference type="EMBL" id="HIU91424.1"/>
    </source>
</evidence>
<dbReference type="EMBL" id="DVOC01000094">
    <property type="protein sequence ID" value="HIU91424.1"/>
    <property type="molecule type" value="Genomic_DNA"/>
</dbReference>
<dbReference type="PANTHER" id="PTHR43301:SF3">
    <property type="entry name" value="ARABINAN ENDO-1,5-ALPHA-L-ARABINOSIDASE A-RELATED"/>
    <property type="match status" value="1"/>
</dbReference>
<dbReference type="Pfam" id="PF04616">
    <property type="entry name" value="Glyco_hydro_43"/>
    <property type="match status" value="1"/>
</dbReference>
<evidence type="ECO:0000256" key="7">
    <source>
        <dbReference type="RuleBase" id="RU361187"/>
    </source>
</evidence>
<comment type="caution">
    <text evidence="9">The sequence shown here is derived from an EMBL/GenBank/DDBJ whole genome shotgun (WGS) entry which is preliminary data.</text>
</comment>
<dbReference type="SUPFAM" id="SSF75005">
    <property type="entry name" value="Arabinanase/levansucrase/invertase"/>
    <property type="match status" value="1"/>
</dbReference>
<dbReference type="AlphaFoldDB" id="A0A9D1MXS4"/>
<protein>
    <submittedName>
        <fullName evidence="9">Family 43 glycosylhydrolase</fullName>
    </submittedName>
</protein>
<dbReference type="PANTHER" id="PTHR43301">
    <property type="entry name" value="ARABINAN ENDO-1,5-ALPHA-L-ARABINOSIDASE"/>
    <property type="match status" value="1"/>
</dbReference>